<evidence type="ECO:0000313" key="4">
    <source>
        <dbReference type="Proteomes" id="UP001209878"/>
    </source>
</evidence>
<dbReference type="PANTHER" id="PTHR23127">
    <property type="entry name" value="CENTROMERE/MICROTUBULE BINDING PROTEIN CBF5"/>
    <property type="match status" value="1"/>
</dbReference>
<comment type="caution">
    <text evidence="3">The sequence shown here is derived from an EMBL/GenBank/DDBJ whole genome shotgun (WGS) entry which is preliminary data.</text>
</comment>
<dbReference type="AlphaFoldDB" id="A0AAD9KIC1"/>
<dbReference type="GO" id="GO:0003723">
    <property type="term" value="F:RNA binding"/>
    <property type="evidence" value="ECO:0007669"/>
    <property type="project" value="InterPro"/>
</dbReference>
<dbReference type="SMART" id="SM00359">
    <property type="entry name" value="PUA"/>
    <property type="match status" value="1"/>
</dbReference>
<proteinExistence type="predicted"/>
<evidence type="ECO:0000256" key="1">
    <source>
        <dbReference type="ARBA" id="ARBA00023235"/>
    </source>
</evidence>
<name>A0AAD9KIC1_RIDPI</name>
<dbReference type="Pfam" id="PF01472">
    <property type="entry name" value="PUA"/>
    <property type="match status" value="1"/>
</dbReference>
<dbReference type="PROSITE" id="PS50890">
    <property type="entry name" value="PUA"/>
    <property type="match status" value="1"/>
</dbReference>
<dbReference type="GO" id="GO:0031429">
    <property type="term" value="C:box H/ACA snoRNP complex"/>
    <property type="evidence" value="ECO:0007669"/>
    <property type="project" value="TreeGrafter"/>
</dbReference>
<keyword evidence="4" id="KW-1185">Reference proteome</keyword>
<organism evidence="3 4">
    <name type="scientific">Ridgeia piscesae</name>
    <name type="common">Tubeworm</name>
    <dbReference type="NCBI Taxonomy" id="27915"/>
    <lineage>
        <taxon>Eukaryota</taxon>
        <taxon>Metazoa</taxon>
        <taxon>Spiralia</taxon>
        <taxon>Lophotrochozoa</taxon>
        <taxon>Annelida</taxon>
        <taxon>Polychaeta</taxon>
        <taxon>Sedentaria</taxon>
        <taxon>Canalipalpata</taxon>
        <taxon>Sabellida</taxon>
        <taxon>Siboglinidae</taxon>
        <taxon>Ridgeia</taxon>
    </lineage>
</organism>
<dbReference type="SUPFAM" id="SSF88697">
    <property type="entry name" value="PUA domain-like"/>
    <property type="match status" value="1"/>
</dbReference>
<dbReference type="PANTHER" id="PTHR23127:SF0">
    <property type="entry name" value="H_ACA RIBONUCLEOPROTEIN COMPLEX SUBUNIT DKC1"/>
    <property type="match status" value="1"/>
</dbReference>
<dbReference type="InterPro" id="IPR004802">
    <property type="entry name" value="tRNA_PsdUridine_synth_B_fam"/>
</dbReference>
<dbReference type="GO" id="GO:0009982">
    <property type="term" value="F:pseudouridine synthase activity"/>
    <property type="evidence" value="ECO:0007669"/>
    <property type="project" value="TreeGrafter"/>
</dbReference>
<dbReference type="Gene3D" id="2.30.130.10">
    <property type="entry name" value="PUA domain"/>
    <property type="match status" value="1"/>
</dbReference>
<dbReference type="InterPro" id="IPR036974">
    <property type="entry name" value="PUA_sf"/>
</dbReference>
<keyword evidence="1" id="KW-0413">Isomerase</keyword>
<dbReference type="EMBL" id="JAODUO010001037">
    <property type="protein sequence ID" value="KAK2171692.1"/>
    <property type="molecule type" value="Genomic_DNA"/>
</dbReference>
<dbReference type="GO" id="GO:1990481">
    <property type="term" value="P:mRNA pseudouridine synthesis"/>
    <property type="evidence" value="ECO:0007669"/>
    <property type="project" value="TreeGrafter"/>
</dbReference>
<dbReference type="Pfam" id="PF16198">
    <property type="entry name" value="TruB_C_2"/>
    <property type="match status" value="1"/>
</dbReference>
<accession>A0AAD9KIC1</accession>
<sequence length="162" mass="18693">MQELHHVHYSILSENEKDGMVTMHDVLDAQRQYDHMQYETYLCRVIRPLEVLLVTHKWIIMKDSAVKIICYRAKIMIPGMLRYDDGIELNDQTVERCVTVKVLFAAIAQMTTAMIATCDHGVVAKTKRVIMERDSYPCQWGLGPAMSYEALFISYTNNCVVD</sequence>
<dbReference type="CDD" id="cd21148">
    <property type="entry name" value="PUA_Cbf5"/>
    <property type="match status" value="1"/>
</dbReference>
<dbReference type="InterPro" id="IPR002478">
    <property type="entry name" value="PUA"/>
</dbReference>
<feature type="domain" description="PUA" evidence="2">
    <location>
        <begin position="57"/>
        <end position="131"/>
    </location>
</feature>
<dbReference type="Proteomes" id="UP001209878">
    <property type="component" value="Unassembled WGS sequence"/>
</dbReference>
<dbReference type="InterPro" id="IPR032819">
    <property type="entry name" value="TruB_C"/>
</dbReference>
<evidence type="ECO:0000259" key="2">
    <source>
        <dbReference type="SMART" id="SM00359"/>
    </source>
</evidence>
<gene>
    <name evidence="3" type="ORF">NP493_1038g00022</name>
</gene>
<dbReference type="GO" id="GO:0031118">
    <property type="term" value="P:rRNA pseudouridine synthesis"/>
    <property type="evidence" value="ECO:0007669"/>
    <property type="project" value="TreeGrafter"/>
</dbReference>
<dbReference type="GO" id="GO:0000495">
    <property type="term" value="P:box H/ACA sno(s)RNA 3'-end processing"/>
    <property type="evidence" value="ECO:0007669"/>
    <property type="project" value="TreeGrafter"/>
</dbReference>
<protein>
    <recommendedName>
        <fullName evidence="2">PUA domain-containing protein</fullName>
    </recommendedName>
</protein>
<reference evidence="3" key="1">
    <citation type="journal article" date="2023" name="Mol. Biol. Evol.">
        <title>Third-Generation Sequencing Reveals the Adaptive Role of the Epigenome in Three Deep-Sea Polychaetes.</title>
        <authorList>
            <person name="Perez M."/>
            <person name="Aroh O."/>
            <person name="Sun Y."/>
            <person name="Lan Y."/>
            <person name="Juniper S.K."/>
            <person name="Young C.R."/>
            <person name="Angers B."/>
            <person name="Qian P.Y."/>
        </authorList>
    </citation>
    <scope>NUCLEOTIDE SEQUENCE</scope>
    <source>
        <strain evidence="3">R07B-5</strain>
    </source>
</reference>
<dbReference type="GO" id="GO:0031120">
    <property type="term" value="P:snRNA pseudouridine synthesis"/>
    <property type="evidence" value="ECO:0007669"/>
    <property type="project" value="TreeGrafter"/>
</dbReference>
<evidence type="ECO:0000313" key="3">
    <source>
        <dbReference type="EMBL" id="KAK2171692.1"/>
    </source>
</evidence>
<dbReference type="InterPro" id="IPR015947">
    <property type="entry name" value="PUA-like_sf"/>
</dbReference>